<evidence type="ECO:0000313" key="2">
    <source>
        <dbReference type="EMBL" id="QPE04811.1"/>
    </source>
</evidence>
<dbReference type="EMBL" id="CP064760">
    <property type="protein sequence ID" value="QPE04811.1"/>
    <property type="molecule type" value="Genomic_DNA"/>
</dbReference>
<dbReference type="KEGG" id="msf:IT882_01290"/>
<accession>A0A7S8RGV8</accession>
<name>A0A7S8RGV8_9MICO</name>
<dbReference type="PANTHER" id="PTHR33744:SF17">
    <property type="entry name" value="CONSERVED PROTEIN"/>
    <property type="match status" value="1"/>
</dbReference>
<reference evidence="2 3" key="1">
    <citation type="submission" date="2020-11" db="EMBL/GenBank/DDBJ databases">
        <title>Amino acid is mineralized and recycled by bacteria in oceanic microbiome.</title>
        <authorList>
            <person name="Zheng L.Y."/>
        </authorList>
    </citation>
    <scope>NUCLEOTIDE SEQUENCE [LARGE SCALE GENOMIC DNA]</scope>
    <source>
        <strain evidence="2 3">A32-1</strain>
    </source>
</reference>
<dbReference type="Pfam" id="PF13556">
    <property type="entry name" value="HTH_30"/>
    <property type="match status" value="1"/>
</dbReference>
<evidence type="ECO:0000259" key="1">
    <source>
        <dbReference type="Pfam" id="PF13556"/>
    </source>
</evidence>
<protein>
    <submittedName>
        <fullName evidence="2">Helix-turn-helix domain-containing protein</fullName>
    </submittedName>
</protein>
<keyword evidence="3" id="KW-1185">Reference proteome</keyword>
<evidence type="ECO:0000313" key="3">
    <source>
        <dbReference type="Proteomes" id="UP000594480"/>
    </source>
</evidence>
<feature type="domain" description="PucR C-terminal helix-turn-helix" evidence="1">
    <location>
        <begin position="31"/>
        <end position="88"/>
    </location>
</feature>
<dbReference type="Proteomes" id="UP000594480">
    <property type="component" value="Chromosome"/>
</dbReference>
<dbReference type="InterPro" id="IPR025736">
    <property type="entry name" value="PucR_C-HTH_dom"/>
</dbReference>
<dbReference type="Gene3D" id="1.10.10.2840">
    <property type="entry name" value="PucR C-terminal helix-turn-helix domain"/>
    <property type="match status" value="1"/>
</dbReference>
<gene>
    <name evidence="2" type="ORF">IT882_01290</name>
</gene>
<dbReference type="InterPro" id="IPR051448">
    <property type="entry name" value="CdaR-like_regulators"/>
</dbReference>
<sequence>MSQLSERERQTFAAEVLSPLWDYDARQGADLVRTLRVFLQNACAWQESARQLHLHTNTLRYRIARAEELTNRSLSSMDDRVDFYLALELTTP</sequence>
<dbReference type="PANTHER" id="PTHR33744">
    <property type="entry name" value="CARBOHYDRATE DIACID REGULATOR"/>
    <property type="match status" value="1"/>
</dbReference>
<organism evidence="2 3">
    <name type="scientific">Microbacterium schleiferi</name>
    <dbReference type="NCBI Taxonomy" id="69362"/>
    <lineage>
        <taxon>Bacteria</taxon>
        <taxon>Bacillati</taxon>
        <taxon>Actinomycetota</taxon>
        <taxon>Actinomycetes</taxon>
        <taxon>Micrococcales</taxon>
        <taxon>Microbacteriaceae</taxon>
        <taxon>Microbacterium</taxon>
    </lineage>
</organism>
<proteinExistence type="predicted"/>
<dbReference type="RefSeq" id="WP_195692838.1">
    <property type="nucleotide sequence ID" value="NZ_CP064760.1"/>
</dbReference>
<dbReference type="AlphaFoldDB" id="A0A7S8RGV8"/>
<dbReference type="InterPro" id="IPR042070">
    <property type="entry name" value="PucR_C-HTH_sf"/>
</dbReference>